<dbReference type="EMBL" id="GBRH01247885">
    <property type="protein sequence ID" value="JAD50010.1"/>
    <property type="molecule type" value="Transcribed_RNA"/>
</dbReference>
<organism evidence="1">
    <name type="scientific">Arundo donax</name>
    <name type="common">Giant reed</name>
    <name type="synonym">Donax arundinaceus</name>
    <dbReference type="NCBI Taxonomy" id="35708"/>
    <lineage>
        <taxon>Eukaryota</taxon>
        <taxon>Viridiplantae</taxon>
        <taxon>Streptophyta</taxon>
        <taxon>Embryophyta</taxon>
        <taxon>Tracheophyta</taxon>
        <taxon>Spermatophyta</taxon>
        <taxon>Magnoliopsida</taxon>
        <taxon>Liliopsida</taxon>
        <taxon>Poales</taxon>
        <taxon>Poaceae</taxon>
        <taxon>PACMAD clade</taxon>
        <taxon>Arundinoideae</taxon>
        <taxon>Arundineae</taxon>
        <taxon>Arundo</taxon>
    </lineage>
</organism>
<evidence type="ECO:0000313" key="1">
    <source>
        <dbReference type="EMBL" id="JAD50010.1"/>
    </source>
</evidence>
<reference evidence="1" key="2">
    <citation type="journal article" date="2015" name="Data Brief">
        <title>Shoot transcriptome of the giant reed, Arundo donax.</title>
        <authorList>
            <person name="Barrero R.A."/>
            <person name="Guerrero F.D."/>
            <person name="Moolhuijzen P."/>
            <person name="Goolsby J.A."/>
            <person name="Tidwell J."/>
            <person name="Bellgard S.E."/>
            <person name="Bellgard M.I."/>
        </authorList>
    </citation>
    <scope>NUCLEOTIDE SEQUENCE</scope>
    <source>
        <tissue evidence="1">Shoot tissue taken approximately 20 cm above the soil surface</tissue>
    </source>
</reference>
<dbReference type="AlphaFoldDB" id="A0A0A9AM44"/>
<sequence>MCFPISLVKKKFELFCSQLLHPVSPNP</sequence>
<accession>A0A0A9AM44</accession>
<proteinExistence type="predicted"/>
<name>A0A0A9AM44_ARUDO</name>
<reference evidence="1" key="1">
    <citation type="submission" date="2014-09" db="EMBL/GenBank/DDBJ databases">
        <authorList>
            <person name="Magalhaes I.L.F."/>
            <person name="Oliveira U."/>
            <person name="Santos F.R."/>
            <person name="Vidigal T.H.D.A."/>
            <person name="Brescovit A.D."/>
            <person name="Santos A.J."/>
        </authorList>
    </citation>
    <scope>NUCLEOTIDE SEQUENCE</scope>
    <source>
        <tissue evidence="1">Shoot tissue taken approximately 20 cm above the soil surface</tissue>
    </source>
</reference>
<protein>
    <submittedName>
        <fullName evidence="1">Uncharacterized protein</fullName>
    </submittedName>
</protein>